<protein>
    <submittedName>
        <fullName evidence="1">Uncharacterized protein</fullName>
    </submittedName>
</protein>
<gene>
    <name evidence="1" type="ORF">V2H45_13220</name>
</gene>
<keyword evidence="2" id="KW-1185">Reference proteome</keyword>
<evidence type="ECO:0000313" key="1">
    <source>
        <dbReference type="EMBL" id="MEE3717695.1"/>
    </source>
</evidence>
<dbReference type="RefSeq" id="WP_330484126.1">
    <property type="nucleotide sequence ID" value="NZ_JAZBJZ010000049.1"/>
</dbReference>
<evidence type="ECO:0000313" key="2">
    <source>
        <dbReference type="Proteomes" id="UP001333818"/>
    </source>
</evidence>
<comment type="caution">
    <text evidence="1">The sequence shown here is derived from an EMBL/GenBank/DDBJ whole genome shotgun (WGS) entry which is preliminary data.</text>
</comment>
<dbReference type="AlphaFoldDB" id="A0AAW9PT55"/>
<sequence>MFQTKPNFTLAIALAIACITIPDGLRTTALMSLALPANSSSQDAKIVNKADKSAECKAFTTIVDKASGARNTMDPAVALRYVDDLKQDLLALKVEDAQLKSLHERYLQFAVDMGGKLERVKRDQAQGDYAALMQAMPMLTATGNKGIDLEQELLQYCGKS</sequence>
<dbReference type="PROSITE" id="PS51257">
    <property type="entry name" value="PROKAR_LIPOPROTEIN"/>
    <property type="match status" value="1"/>
</dbReference>
<proteinExistence type="predicted"/>
<accession>A0AAW9PT55</accession>
<dbReference type="EMBL" id="JAZBJZ010000049">
    <property type="protein sequence ID" value="MEE3717695.1"/>
    <property type="molecule type" value="Genomic_DNA"/>
</dbReference>
<reference evidence="1" key="1">
    <citation type="submission" date="2024-01" db="EMBL/GenBank/DDBJ databases">
        <title>Bank of Algae and Cyanobacteria of the Azores (BACA) strain genomes.</title>
        <authorList>
            <person name="Luz R."/>
            <person name="Cordeiro R."/>
            <person name="Fonseca A."/>
            <person name="Goncalves V."/>
        </authorList>
    </citation>
    <scope>NUCLEOTIDE SEQUENCE</scope>
    <source>
        <strain evidence="1">BACA0141</strain>
    </source>
</reference>
<dbReference type="Proteomes" id="UP001333818">
    <property type="component" value="Unassembled WGS sequence"/>
</dbReference>
<organism evidence="1 2">
    <name type="scientific">Tumidithrix elongata BACA0141</name>
    <dbReference type="NCBI Taxonomy" id="2716417"/>
    <lineage>
        <taxon>Bacteria</taxon>
        <taxon>Bacillati</taxon>
        <taxon>Cyanobacteriota</taxon>
        <taxon>Cyanophyceae</taxon>
        <taxon>Pseudanabaenales</taxon>
        <taxon>Pseudanabaenaceae</taxon>
        <taxon>Tumidithrix</taxon>
        <taxon>Tumidithrix elongata</taxon>
    </lineage>
</organism>
<name>A0AAW9PT55_9CYAN</name>